<dbReference type="AlphaFoldDB" id="A0A9X2BPZ0"/>
<protein>
    <recommendedName>
        <fullName evidence="4">Lipoprotein</fullName>
    </recommendedName>
</protein>
<evidence type="ECO:0000256" key="1">
    <source>
        <dbReference type="SAM" id="SignalP"/>
    </source>
</evidence>
<gene>
    <name evidence="2" type="ORF">MW871_08545</name>
</gene>
<evidence type="ECO:0000313" key="3">
    <source>
        <dbReference type="Proteomes" id="UP001139260"/>
    </source>
</evidence>
<dbReference type="PROSITE" id="PS51257">
    <property type="entry name" value="PROKAR_LIPOPROTEIN"/>
    <property type="match status" value="1"/>
</dbReference>
<comment type="caution">
    <text evidence="2">The sequence shown here is derived from an EMBL/GenBank/DDBJ whole genome shotgun (WGS) entry which is preliminary data.</text>
</comment>
<dbReference type="Proteomes" id="UP001139260">
    <property type="component" value="Unassembled WGS sequence"/>
</dbReference>
<sequence>MRNLKPFFSLFLILFFSACQMTETIFLNQDGSGTITTQGLRDESSYMKLVGEDYSKENNFIDSSYVFKEYISKYQENFSKLPLHEKSVFNQYKEVNVHIKKNSFDKEFRTVISCKFDKIEAVPDLYKTEEYADDLRHNYALSAEEHYYKVSYSFDGNVFKRSVTITDVKELKKQQARMIALLKQLGDVKMNQSYVLDYHFPKKIKYVSNTAAIISNDKLSVSLRFLISDSLQDPESTTLEVVLE</sequence>
<reference evidence="2" key="1">
    <citation type="submission" date="2022-04" db="EMBL/GenBank/DDBJ databases">
        <title>Flavobacterium pygoscelis sp. nov. isolated from Chinstrap chick (Pygoscelis antarcticus).</title>
        <authorList>
            <person name="Irgang R."/>
            <person name="Poblete-Morales M."/>
            <person name="Avendano-Herrera R."/>
        </authorList>
    </citation>
    <scope>NUCLEOTIDE SEQUENCE</scope>
    <source>
        <strain evidence="2">I-SCBP12n</strain>
    </source>
</reference>
<dbReference type="EMBL" id="JALNUB010000004">
    <property type="protein sequence ID" value="MCK8141941.1"/>
    <property type="molecule type" value="Genomic_DNA"/>
</dbReference>
<accession>A0A9X2BPZ0</accession>
<evidence type="ECO:0008006" key="4">
    <source>
        <dbReference type="Google" id="ProtNLM"/>
    </source>
</evidence>
<name>A0A9X2BPZ0_9FLAO</name>
<organism evidence="2 3">
    <name type="scientific">Flavobacterium pygoscelis</name>
    <dbReference type="NCBI Taxonomy" id="2893176"/>
    <lineage>
        <taxon>Bacteria</taxon>
        <taxon>Pseudomonadati</taxon>
        <taxon>Bacteroidota</taxon>
        <taxon>Flavobacteriia</taxon>
        <taxon>Flavobacteriales</taxon>
        <taxon>Flavobacteriaceae</taxon>
        <taxon>Flavobacterium</taxon>
    </lineage>
</organism>
<feature type="chain" id="PRO_5040872704" description="Lipoprotein" evidence="1">
    <location>
        <begin position="22"/>
        <end position="244"/>
    </location>
</feature>
<proteinExistence type="predicted"/>
<keyword evidence="3" id="KW-1185">Reference proteome</keyword>
<evidence type="ECO:0000313" key="2">
    <source>
        <dbReference type="EMBL" id="MCK8141941.1"/>
    </source>
</evidence>
<dbReference type="RefSeq" id="WP_248428254.1">
    <property type="nucleotide sequence ID" value="NZ_JALNUB010000004.1"/>
</dbReference>
<keyword evidence="1" id="KW-0732">Signal</keyword>
<feature type="signal peptide" evidence="1">
    <location>
        <begin position="1"/>
        <end position="21"/>
    </location>
</feature>